<accession>A0A7X0IVR8</accession>
<dbReference type="AlphaFoldDB" id="A0A7X0IVR8"/>
<dbReference type="Proteomes" id="UP000565576">
    <property type="component" value="Unassembled WGS sequence"/>
</dbReference>
<protein>
    <submittedName>
        <fullName evidence="1">Uncharacterized protein</fullName>
    </submittedName>
</protein>
<evidence type="ECO:0000313" key="1">
    <source>
        <dbReference type="EMBL" id="MBB6486601.1"/>
    </source>
</evidence>
<organism evidence="1 2">
    <name type="scientific">Rhizobium lusitanum</name>
    <dbReference type="NCBI Taxonomy" id="293958"/>
    <lineage>
        <taxon>Bacteria</taxon>
        <taxon>Pseudomonadati</taxon>
        <taxon>Pseudomonadota</taxon>
        <taxon>Alphaproteobacteria</taxon>
        <taxon>Hyphomicrobiales</taxon>
        <taxon>Rhizobiaceae</taxon>
        <taxon>Rhizobium/Agrobacterium group</taxon>
        <taxon>Rhizobium</taxon>
    </lineage>
</organism>
<evidence type="ECO:0000313" key="2">
    <source>
        <dbReference type="Proteomes" id="UP000565576"/>
    </source>
</evidence>
<reference evidence="1 2" key="1">
    <citation type="submission" date="2020-08" db="EMBL/GenBank/DDBJ databases">
        <title>Genomic Encyclopedia of Type Strains, Phase IV (KMG-V): Genome sequencing to study the core and pangenomes of soil and plant-associated prokaryotes.</title>
        <authorList>
            <person name="Whitman W."/>
        </authorList>
    </citation>
    <scope>NUCLEOTIDE SEQUENCE [LARGE SCALE GENOMIC DNA]</scope>
    <source>
        <strain evidence="1 2">SEMIA 4060</strain>
    </source>
</reference>
<name>A0A7X0IVR8_9HYPH</name>
<gene>
    <name evidence="1" type="ORF">GGD46_003900</name>
</gene>
<proteinExistence type="predicted"/>
<comment type="caution">
    <text evidence="1">The sequence shown here is derived from an EMBL/GenBank/DDBJ whole genome shotgun (WGS) entry which is preliminary data.</text>
</comment>
<sequence length="168" mass="19081">MLRPMASHLNSVGWDFRRLRHGRGHVAMYGIDPASVSNKLNDRLAEEAIGGGCLQPCLRRPPHQPRSACRYLRASPDFHRRLRYLHHCKSWMCLRRAAIPSPTITESSRDNHRGADIRPACWPGRLVCTWLFSGSSKRCYRRSIEAPPVVVFSSRQLQRVGKLGEIAG</sequence>
<dbReference type="EMBL" id="JACHBG010000009">
    <property type="protein sequence ID" value="MBB6486601.1"/>
    <property type="molecule type" value="Genomic_DNA"/>
</dbReference>